<dbReference type="CDD" id="cd07822">
    <property type="entry name" value="SRPBCC_4"/>
    <property type="match status" value="1"/>
</dbReference>
<sequence length="202" mass="22416">MLFSRSTGVLITLTWSLGAAIAQQSNLPDLAPGIFSAQSSAIIDAPLQTVWDVLLDFPSYPEWNPFSRSQVVTNALWIPLEDQTPHENLRLIIQAQIPPLPTPVDENTSPNLLHAQISFENITTIDHALHRAAWRAIMLPEVLLDSERWQALSTLPDGKTFYESKEVFRGPVGYVVDILFAEGLQEGFDAQATALKNRAESL</sequence>
<protein>
    <recommendedName>
        <fullName evidence="2">Coenzyme Q-binding protein COQ10 START domain-containing protein</fullName>
    </recommendedName>
</protein>
<dbReference type="InterPro" id="IPR023393">
    <property type="entry name" value="START-like_dom_sf"/>
</dbReference>
<gene>
    <name evidence="3" type="ORF">BDQ12DRAFT_594353</name>
</gene>
<dbReference type="AlphaFoldDB" id="A0A5C3MSY0"/>
<dbReference type="OrthoDB" id="509124at2759"/>
<evidence type="ECO:0000313" key="4">
    <source>
        <dbReference type="Proteomes" id="UP000308652"/>
    </source>
</evidence>
<feature type="domain" description="Coenzyme Q-binding protein COQ10 START" evidence="2">
    <location>
        <begin position="43"/>
        <end position="76"/>
    </location>
</feature>
<feature type="chain" id="PRO_5022865355" description="Coenzyme Q-binding protein COQ10 START domain-containing protein" evidence="1">
    <location>
        <begin position="23"/>
        <end position="202"/>
    </location>
</feature>
<dbReference type="InterPro" id="IPR005031">
    <property type="entry name" value="COQ10_START"/>
</dbReference>
<dbReference type="EMBL" id="ML213590">
    <property type="protein sequence ID" value="TFK44461.1"/>
    <property type="molecule type" value="Genomic_DNA"/>
</dbReference>
<feature type="signal peptide" evidence="1">
    <location>
        <begin position="1"/>
        <end position="22"/>
    </location>
</feature>
<proteinExistence type="predicted"/>
<name>A0A5C3MSY0_9AGAR</name>
<dbReference type="Pfam" id="PF03364">
    <property type="entry name" value="Polyketide_cyc"/>
    <property type="match status" value="1"/>
</dbReference>
<keyword evidence="1" id="KW-0732">Signal</keyword>
<evidence type="ECO:0000313" key="3">
    <source>
        <dbReference type="EMBL" id="TFK44461.1"/>
    </source>
</evidence>
<dbReference type="Gene3D" id="3.30.530.20">
    <property type="match status" value="1"/>
</dbReference>
<organism evidence="3 4">
    <name type="scientific">Crucibulum laeve</name>
    <dbReference type="NCBI Taxonomy" id="68775"/>
    <lineage>
        <taxon>Eukaryota</taxon>
        <taxon>Fungi</taxon>
        <taxon>Dikarya</taxon>
        <taxon>Basidiomycota</taxon>
        <taxon>Agaricomycotina</taxon>
        <taxon>Agaricomycetes</taxon>
        <taxon>Agaricomycetidae</taxon>
        <taxon>Agaricales</taxon>
        <taxon>Agaricineae</taxon>
        <taxon>Nidulariaceae</taxon>
        <taxon>Crucibulum</taxon>
    </lineage>
</organism>
<reference evidence="3 4" key="1">
    <citation type="journal article" date="2019" name="Nat. Ecol. Evol.">
        <title>Megaphylogeny resolves global patterns of mushroom evolution.</title>
        <authorList>
            <person name="Varga T."/>
            <person name="Krizsan K."/>
            <person name="Foldi C."/>
            <person name="Dima B."/>
            <person name="Sanchez-Garcia M."/>
            <person name="Sanchez-Ramirez S."/>
            <person name="Szollosi G.J."/>
            <person name="Szarkandi J.G."/>
            <person name="Papp V."/>
            <person name="Albert L."/>
            <person name="Andreopoulos W."/>
            <person name="Angelini C."/>
            <person name="Antonin V."/>
            <person name="Barry K.W."/>
            <person name="Bougher N.L."/>
            <person name="Buchanan P."/>
            <person name="Buyck B."/>
            <person name="Bense V."/>
            <person name="Catcheside P."/>
            <person name="Chovatia M."/>
            <person name="Cooper J."/>
            <person name="Damon W."/>
            <person name="Desjardin D."/>
            <person name="Finy P."/>
            <person name="Geml J."/>
            <person name="Haridas S."/>
            <person name="Hughes K."/>
            <person name="Justo A."/>
            <person name="Karasinski D."/>
            <person name="Kautmanova I."/>
            <person name="Kiss B."/>
            <person name="Kocsube S."/>
            <person name="Kotiranta H."/>
            <person name="LaButti K.M."/>
            <person name="Lechner B.E."/>
            <person name="Liimatainen K."/>
            <person name="Lipzen A."/>
            <person name="Lukacs Z."/>
            <person name="Mihaltcheva S."/>
            <person name="Morgado L.N."/>
            <person name="Niskanen T."/>
            <person name="Noordeloos M.E."/>
            <person name="Ohm R.A."/>
            <person name="Ortiz-Santana B."/>
            <person name="Ovrebo C."/>
            <person name="Racz N."/>
            <person name="Riley R."/>
            <person name="Savchenko A."/>
            <person name="Shiryaev A."/>
            <person name="Soop K."/>
            <person name="Spirin V."/>
            <person name="Szebenyi C."/>
            <person name="Tomsovsky M."/>
            <person name="Tulloss R.E."/>
            <person name="Uehling J."/>
            <person name="Grigoriev I.V."/>
            <person name="Vagvolgyi C."/>
            <person name="Papp T."/>
            <person name="Martin F.M."/>
            <person name="Miettinen O."/>
            <person name="Hibbett D.S."/>
            <person name="Nagy L.G."/>
        </authorList>
    </citation>
    <scope>NUCLEOTIDE SEQUENCE [LARGE SCALE GENOMIC DNA]</scope>
    <source>
        <strain evidence="3 4">CBS 166.37</strain>
    </source>
</reference>
<accession>A0A5C3MSY0</accession>
<keyword evidence="4" id="KW-1185">Reference proteome</keyword>
<dbReference type="Proteomes" id="UP000308652">
    <property type="component" value="Unassembled WGS sequence"/>
</dbReference>
<evidence type="ECO:0000259" key="2">
    <source>
        <dbReference type="Pfam" id="PF03364"/>
    </source>
</evidence>
<evidence type="ECO:0000256" key="1">
    <source>
        <dbReference type="SAM" id="SignalP"/>
    </source>
</evidence>
<dbReference type="SUPFAM" id="SSF55961">
    <property type="entry name" value="Bet v1-like"/>
    <property type="match status" value="1"/>
</dbReference>